<sequence length="94" mass="10464">SVNDLSSNRQRSIQKLQIPVVGTQYVWSCLDQGHLLSLTEHNLAPQLPYTASEFLPRTKIKVSTHKVGKETFKGYSELSKTEAEILEKGGPRPG</sequence>
<protein>
    <recommendedName>
        <fullName evidence="3">BRCT domain-containing protein</fullName>
    </recommendedName>
</protein>
<accession>A0ABD0QD87</accession>
<dbReference type="Proteomes" id="UP001529510">
    <property type="component" value="Unassembled WGS sequence"/>
</dbReference>
<keyword evidence="2" id="KW-1185">Reference proteome</keyword>
<reference evidence="1 2" key="1">
    <citation type="submission" date="2024-05" db="EMBL/GenBank/DDBJ databases">
        <title>Genome sequencing and assembly of Indian major carp, Cirrhinus mrigala (Hamilton, 1822).</title>
        <authorList>
            <person name="Mohindra V."/>
            <person name="Chowdhury L.M."/>
            <person name="Lal K."/>
            <person name="Jena J.K."/>
        </authorList>
    </citation>
    <scope>NUCLEOTIDE SEQUENCE [LARGE SCALE GENOMIC DNA]</scope>
    <source>
        <strain evidence="1">CM1030</strain>
        <tissue evidence="1">Blood</tissue>
    </source>
</reference>
<feature type="non-terminal residue" evidence="1">
    <location>
        <position position="1"/>
    </location>
</feature>
<comment type="caution">
    <text evidence="1">The sequence shown here is derived from an EMBL/GenBank/DDBJ whole genome shotgun (WGS) entry which is preliminary data.</text>
</comment>
<evidence type="ECO:0000313" key="1">
    <source>
        <dbReference type="EMBL" id="KAL0184094.1"/>
    </source>
</evidence>
<evidence type="ECO:0008006" key="3">
    <source>
        <dbReference type="Google" id="ProtNLM"/>
    </source>
</evidence>
<name>A0ABD0QD87_CIRMR</name>
<feature type="non-terminal residue" evidence="1">
    <location>
        <position position="94"/>
    </location>
</feature>
<gene>
    <name evidence="1" type="ORF">M9458_019790</name>
</gene>
<organism evidence="1 2">
    <name type="scientific">Cirrhinus mrigala</name>
    <name type="common">Mrigala</name>
    <dbReference type="NCBI Taxonomy" id="683832"/>
    <lineage>
        <taxon>Eukaryota</taxon>
        <taxon>Metazoa</taxon>
        <taxon>Chordata</taxon>
        <taxon>Craniata</taxon>
        <taxon>Vertebrata</taxon>
        <taxon>Euteleostomi</taxon>
        <taxon>Actinopterygii</taxon>
        <taxon>Neopterygii</taxon>
        <taxon>Teleostei</taxon>
        <taxon>Ostariophysi</taxon>
        <taxon>Cypriniformes</taxon>
        <taxon>Cyprinidae</taxon>
        <taxon>Labeoninae</taxon>
        <taxon>Labeonini</taxon>
        <taxon>Cirrhinus</taxon>
    </lineage>
</organism>
<dbReference type="AlphaFoldDB" id="A0ABD0QD87"/>
<proteinExistence type="predicted"/>
<dbReference type="EMBL" id="JAMKFB020000009">
    <property type="protein sequence ID" value="KAL0184094.1"/>
    <property type="molecule type" value="Genomic_DNA"/>
</dbReference>
<evidence type="ECO:0000313" key="2">
    <source>
        <dbReference type="Proteomes" id="UP001529510"/>
    </source>
</evidence>